<dbReference type="PANTHER" id="PTHR37507:SF2">
    <property type="entry name" value="SPORULATION PROTEIN YDCC"/>
    <property type="match status" value="1"/>
</dbReference>
<evidence type="ECO:0000313" key="3">
    <source>
        <dbReference type="Proteomes" id="UP000005950"/>
    </source>
</evidence>
<sequence length="345" mass="38733">MNRHKSAYLVLKRKGGIMKKKVAVIVGVLLLAVALFLVLKPSSFEKKADKTMQKLTSYKLEGNMEISSGEEFKNYAITSSWMKEGEDEYFKVSMIDKSLNQEQIILKNKEGVFVVTPSLNQVFKFQGEWPMNSPKPYLLQTMMDVLKNDHQTKKEKDGILISADAKYPSAAQLVRQEIKFNKDTKPLYLIAYDANNAPALTMEFTAVSYNEGFEAGYFDTPKSSIETPTSSYTGLIELPLYPMTVFDSKLVASTVSSVNGQPQHILEFSGERDFTVVQTERAPSQELMVTEVSGDLVEGLGLVGYYDGNRLTITNSQVEYSVYSNDLTPQEMMQVVESMQVSVMK</sequence>
<proteinExistence type="predicted"/>
<evidence type="ECO:0000256" key="1">
    <source>
        <dbReference type="SAM" id="Phobius"/>
    </source>
</evidence>
<gene>
    <name evidence="2" type="ORF">HOLDEFILI_03780</name>
</gene>
<dbReference type="Proteomes" id="UP000005950">
    <property type="component" value="Unassembled WGS sequence"/>
</dbReference>
<accession>B9YD64</accession>
<dbReference type="PANTHER" id="PTHR37507">
    <property type="entry name" value="SPORULATION PROTEIN YDCC"/>
    <property type="match status" value="1"/>
</dbReference>
<reference evidence="2 3" key="1">
    <citation type="submission" date="2008-12" db="EMBL/GenBank/DDBJ databases">
        <authorList>
            <person name="Fulton L."/>
            <person name="Clifton S."/>
            <person name="Fulton B."/>
            <person name="Xu J."/>
            <person name="Minx P."/>
            <person name="Pepin K.H."/>
            <person name="Johnson M."/>
            <person name="Bhonagiri V."/>
            <person name="Nash W.E."/>
            <person name="Mardis E.R."/>
            <person name="Wilson R.K."/>
        </authorList>
    </citation>
    <scope>NUCLEOTIDE SEQUENCE [LARGE SCALE GENOMIC DNA]</scope>
    <source>
        <strain evidence="2 3">DSM 12042</strain>
    </source>
</reference>
<organism evidence="2 3">
    <name type="scientific">Holdemania filiformis DSM 12042</name>
    <dbReference type="NCBI Taxonomy" id="545696"/>
    <lineage>
        <taxon>Bacteria</taxon>
        <taxon>Bacillati</taxon>
        <taxon>Bacillota</taxon>
        <taxon>Erysipelotrichia</taxon>
        <taxon>Erysipelotrichales</taxon>
        <taxon>Erysipelotrichaceae</taxon>
        <taxon>Holdemania</taxon>
    </lineage>
</organism>
<dbReference type="InterPro" id="IPR029046">
    <property type="entry name" value="LolA/LolB/LppX"/>
</dbReference>
<keyword evidence="1" id="KW-1133">Transmembrane helix</keyword>
<evidence type="ECO:0008006" key="4">
    <source>
        <dbReference type="Google" id="ProtNLM"/>
    </source>
</evidence>
<evidence type="ECO:0000313" key="2">
    <source>
        <dbReference type="EMBL" id="EEF66074.1"/>
    </source>
</evidence>
<dbReference type="AlphaFoldDB" id="B9YD64"/>
<dbReference type="InterPro" id="IPR052944">
    <property type="entry name" value="Sporulation_related"/>
</dbReference>
<dbReference type="STRING" id="545696.HOLDEFILI_03780"/>
<dbReference type="HOGENOM" id="CLU_045662_0_0_9"/>
<dbReference type="SUPFAM" id="SSF89392">
    <property type="entry name" value="Prokaryotic lipoproteins and lipoprotein localization factors"/>
    <property type="match status" value="1"/>
</dbReference>
<reference evidence="2 3" key="2">
    <citation type="submission" date="2009-02" db="EMBL/GenBank/DDBJ databases">
        <title>Draft genome sequence of Holdemania filiformis DSM 12042.</title>
        <authorList>
            <person name="Sudarsanam P."/>
            <person name="Ley R."/>
            <person name="Guruge J."/>
            <person name="Turnbaugh P.J."/>
            <person name="Mahowald M."/>
            <person name="Liep D."/>
            <person name="Gordon J."/>
        </authorList>
    </citation>
    <scope>NUCLEOTIDE SEQUENCE [LARGE SCALE GENOMIC DNA]</scope>
    <source>
        <strain evidence="2 3">DSM 12042</strain>
    </source>
</reference>
<keyword evidence="1" id="KW-0812">Transmembrane</keyword>
<feature type="transmembrane region" description="Helical" evidence="1">
    <location>
        <begin position="21"/>
        <end position="39"/>
    </location>
</feature>
<protein>
    <recommendedName>
        <fullName evidence="4">DUF4367 domain-containing protein</fullName>
    </recommendedName>
</protein>
<comment type="caution">
    <text evidence="2">The sequence shown here is derived from an EMBL/GenBank/DDBJ whole genome shotgun (WGS) entry which is preliminary data.</text>
</comment>
<dbReference type="Gene3D" id="2.50.20.10">
    <property type="entry name" value="Lipoprotein localisation LolA/LolB/LppX"/>
    <property type="match status" value="1"/>
</dbReference>
<dbReference type="EMBL" id="ACCF01000238">
    <property type="protein sequence ID" value="EEF66074.1"/>
    <property type="molecule type" value="Genomic_DNA"/>
</dbReference>
<keyword evidence="1" id="KW-0472">Membrane</keyword>
<dbReference type="eggNOG" id="COG2834">
    <property type="taxonomic scope" value="Bacteria"/>
</dbReference>
<name>B9YD64_9FIRM</name>